<reference evidence="2 3" key="1">
    <citation type="submission" date="2011-10" db="EMBL/GenBank/DDBJ databases">
        <authorList>
            <person name="Genoscope - CEA"/>
        </authorList>
    </citation>
    <scope>NUCLEOTIDE SEQUENCE [LARGE SCALE GENOMIC DNA]</scope>
    <source>
        <strain evidence="2 3">RCC 1105</strain>
    </source>
</reference>
<dbReference type="Proteomes" id="UP000198341">
    <property type="component" value="Chromosome 7"/>
</dbReference>
<dbReference type="EMBL" id="FO082272">
    <property type="protein sequence ID" value="CCO66132.1"/>
    <property type="molecule type" value="Genomic_DNA"/>
</dbReference>
<proteinExistence type="predicted"/>
<dbReference type="GeneID" id="19014814"/>
<accession>K8F239</accession>
<dbReference type="InterPro" id="IPR056683">
    <property type="entry name" value="DUF7781"/>
</dbReference>
<evidence type="ECO:0000259" key="1">
    <source>
        <dbReference type="Pfam" id="PF25003"/>
    </source>
</evidence>
<gene>
    <name evidence="2" type="ORF">Bathy07g03250</name>
</gene>
<evidence type="ECO:0000313" key="3">
    <source>
        <dbReference type="Proteomes" id="UP000198341"/>
    </source>
</evidence>
<dbReference type="KEGG" id="bpg:Bathy07g03250"/>
<dbReference type="OrthoDB" id="497711at2759"/>
<dbReference type="RefSeq" id="XP_007512044.1">
    <property type="nucleotide sequence ID" value="XM_007511982.1"/>
</dbReference>
<protein>
    <recommendedName>
        <fullName evidence="1">DUF7781 domain-containing protein</fullName>
    </recommendedName>
</protein>
<name>K8F239_9CHLO</name>
<dbReference type="eggNOG" id="ENOG502SFH0">
    <property type="taxonomic scope" value="Eukaryota"/>
</dbReference>
<keyword evidence="3" id="KW-1185">Reference proteome</keyword>
<feature type="domain" description="DUF7781" evidence="1">
    <location>
        <begin position="40"/>
        <end position="156"/>
    </location>
</feature>
<sequence>MDIRNAQVDYRLEIEPKLFVSHSSFGEDGIDNKWYTNPVKKIEVSVEEGEVDVFSKRFNLGEYLTLQGVAGYKHRPEDPEDSKFSFNYRIASRHWDQATKSLRKYEVKPHERVSAAVRWDVKKRAPDAEGVIESKRKPKFDVDIGCYHVTIPRIDFKIIV</sequence>
<dbReference type="Pfam" id="PF25003">
    <property type="entry name" value="DUF7781"/>
    <property type="match status" value="1"/>
</dbReference>
<evidence type="ECO:0000313" key="2">
    <source>
        <dbReference type="EMBL" id="CCO66132.1"/>
    </source>
</evidence>
<organism evidence="2 3">
    <name type="scientific">Bathycoccus prasinos</name>
    <dbReference type="NCBI Taxonomy" id="41875"/>
    <lineage>
        <taxon>Eukaryota</taxon>
        <taxon>Viridiplantae</taxon>
        <taxon>Chlorophyta</taxon>
        <taxon>Mamiellophyceae</taxon>
        <taxon>Mamiellales</taxon>
        <taxon>Bathycoccaceae</taxon>
        <taxon>Bathycoccus</taxon>
    </lineage>
</organism>
<dbReference type="AlphaFoldDB" id="K8F239"/>